<feature type="compositionally biased region" description="Low complexity" evidence="1">
    <location>
        <begin position="1319"/>
        <end position="1341"/>
    </location>
</feature>
<accession>A0A423SQC2</accession>
<evidence type="ECO:0000256" key="1">
    <source>
        <dbReference type="SAM" id="MobiDB-lite"/>
    </source>
</evidence>
<feature type="compositionally biased region" description="Low complexity" evidence="1">
    <location>
        <begin position="350"/>
        <end position="369"/>
    </location>
</feature>
<keyword evidence="3" id="KW-1185">Reference proteome</keyword>
<feature type="compositionally biased region" description="Polar residues" evidence="1">
    <location>
        <begin position="903"/>
        <end position="913"/>
    </location>
</feature>
<feature type="compositionally biased region" description="Basic and acidic residues" evidence="1">
    <location>
        <begin position="1378"/>
        <end position="1412"/>
    </location>
</feature>
<feature type="region of interest" description="Disordered" evidence="1">
    <location>
        <begin position="266"/>
        <end position="285"/>
    </location>
</feature>
<feature type="region of interest" description="Disordered" evidence="1">
    <location>
        <begin position="508"/>
        <end position="553"/>
    </location>
</feature>
<feature type="region of interest" description="Disordered" evidence="1">
    <location>
        <begin position="434"/>
        <end position="495"/>
    </location>
</feature>
<feature type="compositionally biased region" description="Low complexity" evidence="1">
    <location>
        <begin position="1486"/>
        <end position="1501"/>
    </location>
</feature>
<dbReference type="Proteomes" id="UP000283509">
    <property type="component" value="Unassembled WGS sequence"/>
</dbReference>
<feature type="compositionally biased region" description="Basic and acidic residues" evidence="1">
    <location>
        <begin position="1"/>
        <end position="27"/>
    </location>
</feature>
<dbReference type="EMBL" id="QCYY01002944">
    <property type="protein sequence ID" value="ROT66391.1"/>
    <property type="molecule type" value="Genomic_DNA"/>
</dbReference>
<feature type="compositionally biased region" description="Basic and acidic residues" evidence="1">
    <location>
        <begin position="1503"/>
        <end position="1515"/>
    </location>
</feature>
<evidence type="ECO:0000313" key="3">
    <source>
        <dbReference type="Proteomes" id="UP000283509"/>
    </source>
</evidence>
<feature type="compositionally biased region" description="Low complexity" evidence="1">
    <location>
        <begin position="518"/>
        <end position="539"/>
    </location>
</feature>
<reference evidence="2 3" key="2">
    <citation type="submission" date="2019-01" db="EMBL/GenBank/DDBJ databases">
        <title>The decoding of complex shrimp genome reveals the adaptation for benthos swimmer, frequently molting mechanism and breeding impact on genome.</title>
        <authorList>
            <person name="Sun Y."/>
            <person name="Gao Y."/>
            <person name="Yu Y."/>
        </authorList>
    </citation>
    <scope>NUCLEOTIDE SEQUENCE [LARGE SCALE GENOMIC DNA]</scope>
    <source>
        <tissue evidence="2">Muscle</tissue>
    </source>
</reference>
<dbReference type="STRING" id="6689.A0A423SQC2"/>
<sequence length="1536" mass="167021">MMDSPEKREAFDWESLERSPQDEKESRSSSLSSPIPSPRTHNRSVSHDSYFNMLEGRSGNVSSQVPVKEEGESDLDFSPETSRIHLDISELDLNFSTSEKDLKGFEVDTLKSTSVEDPDNMSSSTLDMENLSMCSETGRSKENLSPKVEKKSLKDKIKYRFTSPPTQRKNEAYVSDSSEDSRNNSLKRASASLKDKIVHALSPETARRRNEVSPRPASPSSSPKLKHVRTTETNKGNQHLKTEQSEFLSGPKVTMECEGSIETVTAEVHVEPGTRGSEDARSRQSVDSALIDPELLDKITHLRTSPSVNASEMSSTSVAEAIVSDNESFTLGSMSSGVTGELKEAGSDHGSLLPSSSSTLVTPGTPPVTIIAESTNSLPVSPAMDDLTPQQELPKSRPNSLLGLPTAELLTLGSALTSPETPQGDSTFLEIQYHPLSDTTEPSTPSESQFVQDLVSSGQIVAHPPVIEEPRQSSPLSIDLSSSDDPAEDGPMYENVDVSITGQPMQKAEVTYDEPKPLLSSSSLQSSQASFQSSQTSGQMLMEPEVPGSEYENCTYGSEYENVHYGAEYENVDYAPEYQNVEYEKEKEKTEGTKKVASDREKLQGNYEGVSTSDDFCYENVTLAQSEVTMNVDSVYENVESPAKESQPVYENLEESGDEEDQIVPDGDDAYEEYSFRDQPEYENIEFTSQASALPEKVVKDEKSDAEIEGEMVYQQVKFLRKSIQEVNDMLKVNSEGKQVLKESGADAAVVTDSNAVVHKVDINDKSSELPVQVPQMGNTCVPRPSENLPCSQEFLPQPEQATVVGDLCTQPSEDSECLDSPVTPSSASMATEVLVLPSFASPTESTTDDVTSPVSSDDASSPKHTQEPLDQCPSSPGMIPPLLPSLSPPTPENVPVPPAATSTPNRTLTSIISPAPWPRATPRHTPIAAPVPRPRQLPKLNLSSPLISPVSTPSSVSISPDSPATPGTPSGASAHATPTEENTPHQIFQPSQLPIAVNIPKAEQMHLDKQKVPQVTGEENPCVGIVEPKVSELLESVIPVESVSTKSKSEAEGRSVPSAQLPVLQRYKTSPDFRPKVKDSEDSVVFQDNLTKEAEDANKHISLVSGSLDLTDKEKRERIEKYKEERRSFLREKYKSESFRGEKDELLLRLKQKATSPSRQEDSDGREDEEITQSSNARSASPRRRDDKSPTKQYYEGYSGSTSPTKQLLGDNDDKHSLDLPLGTEMKEEQDQSSVFKRTSPARRSLSDMGRVGELRSPTRTRFSSGSPTPTSQRSLSSGNSNSGGGSGSKSGVTSPRSNLRRSPEKEVLLQRSSSGESKSSPVRKTSSSSLKSPSSEASPFQRSASIGGSGRRKNSKDDIDEDVNVKERVAIWSNSRVKDPPSPEKGDKMQKTEKSVAKKPEQRIPKEPTQKKNPVPTSPTKKTSIPKATPLSPGIPKPIHPPSGIPKGMPPSPTILKGTPPSPTKSSLRSPGKLGESSSEGSTVAAVGNAAARANAGQQRRIKDMAAIFERDSPTSTKPAVLRQSSREEKKERY</sequence>
<feature type="compositionally biased region" description="Low complexity" evidence="1">
    <location>
        <begin position="943"/>
        <end position="963"/>
    </location>
</feature>
<feature type="compositionally biased region" description="Pro residues" evidence="1">
    <location>
        <begin position="1435"/>
        <end position="1455"/>
    </location>
</feature>
<feature type="compositionally biased region" description="Basic and acidic residues" evidence="1">
    <location>
        <begin position="1527"/>
        <end position="1536"/>
    </location>
</feature>
<protein>
    <submittedName>
        <fullName evidence="2">Uncharacterized protein</fullName>
    </submittedName>
</protein>
<feature type="compositionally biased region" description="Polar residues" evidence="1">
    <location>
        <begin position="1259"/>
        <end position="1275"/>
    </location>
</feature>
<feature type="compositionally biased region" description="Low complexity" evidence="1">
    <location>
        <begin position="473"/>
        <end position="484"/>
    </location>
</feature>
<gene>
    <name evidence="2" type="ORF">C7M84_015598</name>
</gene>
<proteinExistence type="predicted"/>
<feature type="region of interest" description="Disordered" evidence="1">
    <location>
        <begin position="811"/>
        <end position="994"/>
    </location>
</feature>
<feature type="compositionally biased region" description="Pro residues" evidence="1">
    <location>
        <begin position="879"/>
        <end position="899"/>
    </location>
</feature>
<feature type="compositionally biased region" description="Basic and acidic residues" evidence="1">
    <location>
        <begin position="138"/>
        <end position="158"/>
    </location>
</feature>
<evidence type="ECO:0000313" key="2">
    <source>
        <dbReference type="EMBL" id="ROT66391.1"/>
    </source>
</evidence>
<feature type="compositionally biased region" description="Acidic residues" evidence="1">
    <location>
        <begin position="652"/>
        <end position="667"/>
    </location>
</feature>
<feature type="compositionally biased region" description="Polar residues" evidence="1">
    <location>
        <begin position="449"/>
        <end position="459"/>
    </location>
</feature>
<organism evidence="2 3">
    <name type="scientific">Penaeus vannamei</name>
    <name type="common">Whiteleg shrimp</name>
    <name type="synonym">Litopenaeus vannamei</name>
    <dbReference type="NCBI Taxonomy" id="6689"/>
    <lineage>
        <taxon>Eukaryota</taxon>
        <taxon>Metazoa</taxon>
        <taxon>Ecdysozoa</taxon>
        <taxon>Arthropoda</taxon>
        <taxon>Crustacea</taxon>
        <taxon>Multicrustacea</taxon>
        <taxon>Malacostraca</taxon>
        <taxon>Eumalacostraca</taxon>
        <taxon>Eucarida</taxon>
        <taxon>Decapoda</taxon>
        <taxon>Dendrobranchiata</taxon>
        <taxon>Penaeoidea</taxon>
        <taxon>Penaeidae</taxon>
        <taxon>Penaeus</taxon>
    </lineage>
</organism>
<feature type="compositionally biased region" description="Polar residues" evidence="1">
    <location>
        <begin position="388"/>
        <end position="399"/>
    </location>
</feature>
<name>A0A423SQC2_PENVA</name>
<feature type="compositionally biased region" description="Polar residues" evidence="1">
    <location>
        <begin position="980"/>
        <end position="993"/>
    </location>
</feature>
<feature type="region of interest" description="Disordered" evidence="1">
    <location>
        <begin position="1"/>
        <end position="79"/>
    </location>
</feature>
<feature type="region of interest" description="Disordered" evidence="1">
    <location>
        <begin position="340"/>
        <end position="401"/>
    </location>
</feature>
<feature type="region of interest" description="Disordered" evidence="1">
    <location>
        <begin position="1149"/>
        <end position="1536"/>
    </location>
</feature>
<feature type="region of interest" description="Disordered" evidence="1">
    <location>
        <begin position="112"/>
        <end position="252"/>
    </location>
</feature>
<feature type="compositionally biased region" description="Low complexity" evidence="1">
    <location>
        <begin position="842"/>
        <end position="860"/>
    </location>
</feature>
<reference evidence="2 3" key="1">
    <citation type="submission" date="2018-04" db="EMBL/GenBank/DDBJ databases">
        <authorList>
            <person name="Zhang X."/>
            <person name="Yuan J."/>
            <person name="Li F."/>
            <person name="Xiang J."/>
        </authorList>
    </citation>
    <scope>NUCLEOTIDE SEQUENCE [LARGE SCALE GENOMIC DNA]</scope>
    <source>
        <tissue evidence="2">Muscle</tissue>
    </source>
</reference>
<feature type="compositionally biased region" description="Polar residues" evidence="1">
    <location>
        <begin position="112"/>
        <end position="137"/>
    </location>
</feature>
<feature type="region of interest" description="Disordered" evidence="1">
    <location>
        <begin position="639"/>
        <end position="667"/>
    </location>
</feature>
<comment type="caution">
    <text evidence="2">The sequence shown here is derived from an EMBL/GenBank/DDBJ whole genome shotgun (WGS) entry which is preliminary data.</text>
</comment>
<feature type="compositionally biased region" description="Low complexity" evidence="1">
    <location>
        <begin position="439"/>
        <end position="448"/>
    </location>
</feature>
<dbReference type="OrthoDB" id="5873004at2759"/>
<feature type="compositionally biased region" description="Low complexity" evidence="1">
    <location>
        <begin position="213"/>
        <end position="223"/>
    </location>
</feature>
<feature type="compositionally biased region" description="Basic and acidic residues" evidence="1">
    <location>
        <begin position="268"/>
        <end position="284"/>
    </location>
</feature>